<name>M1CJ11_SOLTU</name>
<proteinExistence type="predicted"/>
<dbReference type="Proteomes" id="UP000011115">
    <property type="component" value="Unassembled WGS sequence"/>
</dbReference>
<accession>M1CJ11</accession>
<feature type="transmembrane region" description="Helical" evidence="1">
    <location>
        <begin position="12"/>
        <end position="33"/>
    </location>
</feature>
<evidence type="ECO:0000256" key="1">
    <source>
        <dbReference type="SAM" id="Phobius"/>
    </source>
</evidence>
<keyword evidence="3" id="KW-1185">Reference proteome</keyword>
<dbReference type="Gramene" id="PGSC0003DMT400068421">
    <property type="protein sequence ID" value="PGSC0003DMT400068421"/>
    <property type="gene ID" value="PGSC0003DMG400026607"/>
</dbReference>
<dbReference type="PaxDb" id="4113-PGSC0003DMT400068421"/>
<reference evidence="3" key="1">
    <citation type="journal article" date="2011" name="Nature">
        <title>Genome sequence and analysis of the tuber crop potato.</title>
        <authorList>
            <consortium name="The Potato Genome Sequencing Consortium"/>
        </authorList>
    </citation>
    <scope>NUCLEOTIDE SEQUENCE [LARGE SCALE GENOMIC DNA]</scope>
    <source>
        <strain evidence="3">cv. DM1-3 516 R44</strain>
    </source>
</reference>
<keyword evidence="1" id="KW-1133">Transmembrane helix</keyword>
<protein>
    <submittedName>
        <fullName evidence="2">Uncharacterized protein</fullName>
    </submittedName>
</protein>
<evidence type="ECO:0000313" key="3">
    <source>
        <dbReference type="Proteomes" id="UP000011115"/>
    </source>
</evidence>
<organism evidence="2 3">
    <name type="scientific">Solanum tuberosum</name>
    <name type="common">Potato</name>
    <dbReference type="NCBI Taxonomy" id="4113"/>
    <lineage>
        <taxon>Eukaryota</taxon>
        <taxon>Viridiplantae</taxon>
        <taxon>Streptophyta</taxon>
        <taxon>Embryophyta</taxon>
        <taxon>Tracheophyta</taxon>
        <taxon>Spermatophyta</taxon>
        <taxon>Magnoliopsida</taxon>
        <taxon>eudicotyledons</taxon>
        <taxon>Gunneridae</taxon>
        <taxon>Pentapetalae</taxon>
        <taxon>asterids</taxon>
        <taxon>lamiids</taxon>
        <taxon>Solanales</taxon>
        <taxon>Solanaceae</taxon>
        <taxon>Solanoideae</taxon>
        <taxon>Solaneae</taxon>
        <taxon>Solanum</taxon>
    </lineage>
</organism>
<keyword evidence="1" id="KW-0472">Membrane</keyword>
<sequence length="50" mass="5891">MTLSKEEWYLLVLGKICWSMNILSMILGFTFIAKKFHSLKDILALGLYYF</sequence>
<evidence type="ECO:0000313" key="2">
    <source>
        <dbReference type="EnsemblPlants" id="PGSC0003DMT400068421"/>
    </source>
</evidence>
<dbReference type="AlphaFoldDB" id="M1CJ11"/>
<dbReference type="EnsemblPlants" id="PGSC0003DMT400068421">
    <property type="protein sequence ID" value="PGSC0003DMT400068421"/>
    <property type="gene ID" value="PGSC0003DMG400026607"/>
</dbReference>
<keyword evidence="1" id="KW-0812">Transmembrane</keyword>
<reference evidence="2" key="2">
    <citation type="submission" date="2015-06" db="UniProtKB">
        <authorList>
            <consortium name="EnsemblPlants"/>
        </authorList>
    </citation>
    <scope>IDENTIFICATION</scope>
    <source>
        <strain evidence="2">DM1-3 516 R44</strain>
    </source>
</reference>
<dbReference type="InParanoid" id="M1CJ11"/>
<dbReference type="HOGENOM" id="CLU_3127998_0_0_1"/>